<sequence length="491" mass="55251">MASGEPQFCKVLKPTKEEWSLPFTEYVEAQLKQHKDFAMLKIIPPRGYIARREGFPKLEQIKIQTPIRQHVFGTQGTYRCLLEEQKALSVADFKRLSYSRAHRTPPKGHRQDDLLERAFWSAVTLNPPLYGADTPVSFFDEKVEGWNIKNLGCLLTQHNVPRIPGVTTPMTYFGMWKSFFSWHVEDMDLYSINYMHFGAPKVWYCVSPKDRAKFEAMARAQFPELYRCCPCFLRHKDILISPRVLRNHHIEYTLAKQEAGEFIVLNAGAYHSGFNMGFNCAEAVNFALQQWLPIGRAAEQCDCSALPDGVCLDMVLFRKSRKLREQGNQARPVSTRSHGSAASDASSMSEDTDMDESSAADSGKEREEKESEDKRTDLPALQAIVRQAEAGFADVAARLEEIAVPSSQEASKAQEGARPMLERRHKTAASTALALLSVSARTREAWEAPASARLRKRTTHVLRARAKALKQSAGSSGSKHSRRLASRSPIS</sequence>
<dbReference type="PANTHER" id="PTHR10694:SF7">
    <property type="entry name" value="[HISTONE H3]-TRIMETHYL-L-LYSINE(9) DEMETHYLASE"/>
    <property type="match status" value="1"/>
</dbReference>
<keyword evidence="4" id="KW-1185">Reference proteome</keyword>
<dbReference type="SMART" id="SM00558">
    <property type="entry name" value="JmjC"/>
    <property type="match status" value="1"/>
</dbReference>
<dbReference type="PANTHER" id="PTHR10694">
    <property type="entry name" value="LYSINE-SPECIFIC DEMETHYLASE"/>
    <property type="match status" value="1"/>
</dbReference>
<feature type="domain" description="JmjC" evidence="2">
    <location>
        <begin position="140"/>
        <end position="303"/>
    </location>
</feature>
<dbReference type="EMBL" id="JALJOV010000236">
    <property type="protein sequence ID" value="KAK9865570.1"/>
    <property type="molecule type" value="Genomic_DNA"/>
</dbReference>
<dbReference type="GO" id="GO:0051864">
    <property type="term" value="F:histone H3K36 demethylase activity"/>
    <property type="evidence" value="ECO:0007669"/>
    <property type="project" value="TreeGrafter"/>
</dbReference>
<gene>
    <name evidence="3" type="ORF">WJX84_000456</name>
</gene>
<dbReference type="GO" id="GO:0005634">
    <property type="term" value="C:nucleus"/>
    <property type="evidence" value="ECO:0007669"/>
    <property type="project" value="TreeGrafter"/>
</dbReference>
<dbReference type="Pfam" id="PF02373">
    <property type="entry name" value="JmjC"/>
    <property type="match status" value="1"/>
</dbReference>
<feature type="region of interest" description="Disordered" evidence="1">
    <location>
        <begin position="466"/>
        <end position="491"/>
    </location>
</feature>
<protein>
    <recommendedName>
        <fullName evidence="2">JmjC domain-containing protein</fullName>
    </recommendedName>
</protein>
<evidence type="ECO:0000256" key="1">
    <source>
        <dbReference type="SAM" id="MobiDB-lite"/>
    </source>
</evidence>
<feature type="region of interest" description="Disordered" evidence="1">
    <location>
        <begin position="404"/>
        <end position="426"/>
    </location>
</feature>
<name>A0AAW1T7P1_9CHLO</name>
<dbReference type="SUPFAM" id="SSF51197">
    <property type="entry name" value="Clavaminate synthase-like"/>
    <property type="match status" value="1"/>
</dbReference>
<dbReference type="GO" id="GO:0032454">
    <property type="term" value="F:histone H3K9 demethylase activity"/>
    <property type="evidence" value="ECO:0007669"/>
    <property type="project" value="TreeGrafter"/>
</dbReference>
<dbReference type="InterPro" id="IPR003347">
    <property type="entry name" value="JmjC_dom"/>
</dbReference>
<evidence type="ECO:0000313" key="3">
    <source>
        <dbReference type="EMBL" id="KAK9865570.1"/>
    </source>
</evidence>
<proteinExistence type="predicted"/>
<organism evidence="3 4">
    <name type="scientific">Apatococcus fuscideae</name>
    <dbReference type="NCBI Taxonomy" id="2026836"/>
    <lineage>
        <taxon>Eukaryota</taxon>
        <taxon>Viridiplantae</taxon>
        <taxon>Chlorophyta</taxon>
        <taxon>core chlorophytes</taxon>
        <taxon>Trebouxiophyceae</taxon>
        <taxon>Chlorellales</taxon>
        <taxon>Chlorellaceae</taxon>
        <taxon>Apatococcus</taxon>
    </lineage>
</organism>
<feature type="compositionally biased region" description="Polar residues" evidence="1">
    <location>
        <begin position="326"/>
        <end position="338"/>
    </location>
</feature>
<feature type="region of interest" description="Disordered" evidence="1">
    <location>
        <begin position="325"/>
        <end position="379"/>
    </location>
</feature>
<dbReference type="AlphaFoldDB" id="A0AAW1T7P1"/>
<feature type="compositionally biased region" description="Basic and acidic residues" evidence="1">
    <location>
        <begin position="362"/>
        <end position="377"/>
    </location>
</feature>
<dbReference type="Proteomes" id="UP001485043">
    <property type="component" value="Unassembled WGS sequence"/>
</dbReference>
<evidence type="ECO:0000313" key="4">
    <source>
        <dbReference type="Proteomes" id="UP001485043"/>
    </source>
</evidence>
<evidence type="ECO:0000259" key="2">
    <source>
        <dbReference type="PROSITE" id="PS51184"/>
    </source>
</evidence>
<comment type="caution">
    <text evidence="3">The sequence shown here is derived from an EMBL/GenBank/DDBJ whole genome shotgun (WGS) entry which is preliminary data.</text>
</comment>
<dbReference type="Gene3D" id="2.60.120.650">
    <property type="entry name" value="Cupin"/>
    <property type="match status" value="1"/>
</dbReference>
<reference evidence="3 4" key="1">
    <citation type="journal article" date="2024" name="Nat. Commun.">
        <title>Phylogenomics reveals the evolutionary origins of lichenization in chlorophyte algae.</title>
        <authorList>
            <person name="Puginier C."/>
            <person name="Libourel C."/>
            <person name="Otte J."/>
            <person name="Skaloud P."/>
            <person name="Haon M."/>
            <person name="Grisel S."/>
            <person name="Petersen M."/>
            <person name="Berrin J.G."/>
            <person name="Delaux P.M."/>
            <person name="Dal Grande F."/>
            <person name="Keller J."/>
        </authorList>
    </citation>
    <scope>NUCLEOTIDE SEQUENCE [LARGE SCALE GENOMIC DNA]</scope>
    <source>
        <strain evidence="3 4">SAG 2523</strain>
    </source>
</reference>
<accession>A0AAW1T7P1</accession>
<dbReference type="GO" id="GO:0000785">
    <property type="term" value="C:chromatin"/>
    <property type="evidence" value="ECO:0007669"/>
    <property type="project" value="TreeGrafter"/>
</dbReference>
<dbReference type="GO" id="GO:0010468">
    <property type="term" value="P:regulation of gene expression"/>
    <property type="evidence" value="ECO:0007669"/>
    <property type="project" value="TreeGrafter"/>
</dbReference>
<feature type="compositionally biased region" description="Low complexity" evidence="1">
    <location>
        <begin position="340"/>
        <end position="349"/>
    </location>
</feature>
<dbReference type="PROSITE" id="PS51184">
    <property type="entry name" value="JMJC"/>
    <property type="match status" value="1"/>
</dbReference>